<comment type="similarity">
    <text evidence="2">Belongs to the Leviviricetes maturation protein family.</text>
</comment>
<dbReference type="GO" id="GO:0039666">
    <property type="term" value="P:virion attachment to host cell pilus"/>
    <property type="evidence" value="ECO:0007669"/>
    <property type="project" value="UniProtKB-KW"/>
</dbReference>
<evidence type="ECO:0000313" key="3">
    <source>
        <dbReference type="EMBL" id="APG77296.1"/>
    </source>
</evidence>
<keyword evidence="1" id="KW-1160">Virus entry into host cell</keyword>
<evidence type="ECO:0000256" key="1">
    <source>
        <dbReference type="ARBA" id="ARBA00023104"/>
    </source>
</evidence>
<accession>A0A1L3KIZ4</accession>
<name>A0A1L3KIZ4_9VIRU</name>
<organism evidence="3">
    <name type="scientific">Wenzhou levi-like virus 3</name>
    <dbReference type="NCBI Taxonomy" id="1923569"/>
    <lineage>
        <taxon>Viruses</taxon>
        <taxon>Riboviria</taxon>
    </lineage>
</organism>
<reference evidence="3" key="1">
    <citation type="journal article" date="2016" name="Nature">
        <title>Redefining the invertebrate RNA virosphere.</title>
        <authorList>
            <person name="Shi M."/>
            <person name="Lin X.D."/>
            <person name="Tian J.H."/>
            <person name="Chen L.J."/>
            <person name="Chen X."/>
            <person name="Li C.X."/>
            <person name="Qin X.C."/>
            <person name="Li J."/>
            <person name="Cao J.P."/>
            <person name="Eden J.S."/>
            <person name="Buchmann J."/>
            <person name="Wang W."/>
            <person name="Xu J."/>
            <person name="Holmes E.C."/>
            <person name="Zhang Y.Z."/>
        </authorList>
    </citation>
    <scope>NUCLEOTIDE SEQUENCE</scope>
    <source>
        <strain evidence="3">WZSLuoI79939</strain>
    </source>
</reference>
<keyword evidence="1" id="KW-1175">Viral attachment to host cell pilus</keyword>
<keyword evidence="1" id="KW-1161">Viral attachment to host cell</keyword>
<sequence>MEDELSVVNQYYVNHSTLVTEEFFRSVVDGYHNPTTPKVSYQKFDKYGIRPHSFWYSLPDLEPSGVMSYYIIDQRVGDVIYKHHIIHENFNSKIPDRKAAINKLNQQKFQHYQTKWGSEAAEMKQNLTILKDMLTLCIDAYKAFTRGNISKAARLLKVSSATIASPYLFYQFGIKPIFYLIGDIFIDLQKDIVKQSLHLHSARSRVWTESSYAKDYHLWGPDQKRIHVRISSTRQDIIGFNSDSLREPVDIVDLSSVINYLNPVRIAWELVPYSFIVDYFVGVSDFLGSYNQDYIVKEIYNSEFAGRRVGSSYCTVISQDDGQSVQPVLSDLPERTYFTRTPTSHPPISELRFNIDLNTSQLLATVAVLLQKIASSKLIK</sequence>
<proteinExistence type="inferred from homology"/>
<protein>
    <recommendedName>
        <fullName evidence="4">Maturation protein</fullName>
    </recommendedName>
</protein>
<keyword evidence="1" id="KW-0946">Virion</keyword>
<evidence type="ECO:0008006" key="4">
    <source>
        <dbReference type="Google" id="ProtNLM"/>
    </source>
</evidence>
<evidence type="ECO:0000256" key="2">
    <source>
        <dbReference type="ARBA" id="ARBA00035110"/>
    </source>
</evidence>
<keyword evidence="1" id="KW-0945">Host-virus interaction</keyword>
<dbReference type="InterPro" id="IPR005563">
    <property type="entry name" value="A_protein"/>
</dbReference>
<dbReference type="EMBL" id="KX883622">
    <property type="protein sequence ID" value="APG77296.1"/>
    <property type="molecule type" value="Genomic_RNA"/>
</dbReference>
<dbReference type="Pfam" id="PF03863">
    <property type="entry name" value="Phage_mat-A"/>
    <property type="match status" value="1"/>
</dbReference>